<evidence type="ECO:0000313" key="3">
    <source>
        <dbReference type="Proteomes" id="UP001605036"/>
    </source>
</evidence>
<accession>A0ABD1YWZ4</accession>
<keyword evidence="1" id="KW-0472">Membrane</keyword>
<reference evidence="2 3" key="1">
    <citation type="submission" date="2024-09" db="EMBL/GenBank/DDBJ databases">
        <title>Chromosome-scale assembly of Riccia fluitans.</title>
        <authorList>
            <person name="Paukszto L."/>
            <person name="Sawicki J."/>
            <person name="Karawczyk K."/>
            <person name="Piernik-Szablinska J."/>
            <person name="Szczecinska M."/>
            <person name="Mazdziarz M."/>
        </authorList>
    </citation>
    <scope>NUCLEOTIDE SEQUENCE [LARGE SCALE GENOMIC DNA]</scope>
    <source>
        <strain evidence="2">Rf_01</strain>
        <tissue evidence="2">Aerial parts of the thallus</tissue>
    </source>
</reference>
<dbReference type="Proteomes" id="UP001605036">
    <property type="component" value="Unassembled WGS sequence"/>
</dbReference>
<keyword evidence="1" id="KW-0812">Transmembrane</keyword>
<feature type="transmembrane region" description="Helical" evidence="1">
    <location>
        <begin position="60"/>
        <end position="80"/>
    </location>
</feature>
<name>A0ABD1YWZ4_9MARC</name>
<gene>
    <name evidence="2" type="ORF">R1flu_006777</name>
</gene>
<dbReference type="AlphaFoldDB" id="A0ABD1YWZ4"/>
<sequence>MNNEGKSSCVVNALAARDVEMAELSEDALESASLISQKAKERSSSLVRAAYRAEVASHRAVLLAVLIVPIIVMIVLWQIFDSNANWGFEKQQPPQKITPRP</sequence>
<dbReference type="EMBL" id="JBHFFA010000003">
    <property type="protein sequence ID" value="KAL2635298.1"/>
    <property type="molecule type" value="Genomic_DNA"/>
</dbReference>
<keyword evidence="1" id="KW-1133">Transmembrane helix</keyword>
<evidence type="ECO:0000313" key="2">
    <source>
        <dbReference type="EMBL" id="KAL2635298.1"/>
    </source>
</evidence>
<organism evidence="2 3">
    <name type="scientific">Riccia fluitans</name>
    <dbReference type="NCBI Taxonomy" id="41844"/>
    <lineage>
        <taxon>Eukaryota</taxon>
        <taxon>Viridiplantae</taxon>
        <taxon>Streptophyta</taxon>
        <taxon>Embryophyta</taxon>
        <taxon>Marchantiophyta</taxon>
        <taxon>Marchantiopsida</taxon>
        <taxon>Marchantiidae</taxon>
        <taxon>Marchantiales</taxon>
        <taxon>Ricciaceae</taxon>
        <taxon>Riccia</taxon>
    </lineage>
</organism>
<protein>
    <submittedName>
        <fullName evidence="2">Uncharacterized protein</fullName>
    </submittedName>
</protein>
<keyword evidence="3" id="KW-1185">Reference proteome</keyword>
<evidence type="ECO:0000256" key="1">
    <source>
        <dbReference type="SAM" id="Phobius"/>
    </source>
</evidence>
<comment type="caution">
    <text evidence="2">The sequence shown here is derived from an EMBL/GenBank/DDBJ whole genome shotgun (WGS) entry which is preliminary data.</text>
</comment>
<proteinExistence type="predicted"/>